<proteinExistence type="predicted"/>
<dbReference type="AlphaFoldDB" id="A0A0K2V6R8"/>
<accession>A0A0K2V6R8</accession>
<name>A0A0K2V6R8_LEPSM</name>
<reference evidence="1" key="1">
    <citation type="submission" date="2014-05" db="EMBL/GenBank/DDBJ databases">
        <authorList>
            <person name="Chronopoulou M."/>
        </authorList>
    </citation>
    <scope>NUCLEOTIDE SEQUENCE</scope>
    <source>
        <tissue evidence="1">Whole organism</tissue>
    </source>
</reference>
<organism evidence="1">
    <name type="scientific">Lepeophtheirus salmonis</name>
    <name type="common">Salmon louse</name>
    <name type="synonym">Caligus salmonis</name>
    <dbReference type="NCBI Taxonomy" id="72036"/>
    <lineage>
        <taxon>Eukaryota</taxon>
        <taxon>Metazoa</taxon>
        <taxon>Ecdysozoa</taxon>
        <taxon>Arthropoda</taxon>
        <taxon>Crustacea</taxon>
        <taxon>Multicrustacea</taxon>
        <taxon>Hexanauplia</taxon>
        <taxon>Copepoda</taxon>
        <taxon>Siphonostomatoida</taxon>
        <taxon>Caligidae</taxon>
        <taxon>Lepeophtheirus</taxon>
    </lineage>
</organism>
<sequence length="41" mass="5036">MGSSFKIFLRSQLLFMSSQRVRWSFPGQMKQKKVFLELRRR</sequence>
<evidence type="ECO:0000313" key="1">
    <source>
        <dbReference type="EMBL" id="CDW46174.1"/>
    </source>
</evidence>
<dbReference type="EMBL" id="HACA01028813">
    <property type="protein sequence ID" value="CDW46174.1"/>
    <property type="molecule type" value="Transcribed_RNA"/>
</dbReference>
<protein>
    <submittedName>
        <fullName evidence="1">Uncharacterized protein</fullName>
    </submittedName>
</protein>